<evidence type="ECO:0000256" key="2">
    <source>
        <dbReference type="ARBA" id="ARBA00022723"/>
    </source>
</evidence>
<dbReference type="OrthoDB" id="3862662at2759"/>
<comment type="subcellular location">
    <subcellularLocation>
        <location evidence="1">Nucleus</location>
    </subcellularLocation>
</comment>
<keyword evidence="3" id="KW-0805">Transcription regulation</keyword>
<feature type="region of interest" description="Disordered" evidence="6">
    <location>
        <begin position="134"/>
        <end position="153"/>
    </location>
</feature>
<dbReference type="GO" id="GO:0003677">
    <property type="term" value="F:DNA binding"/>
    <property type="evidence" value="ECO:0007669"/>
    <property type="project" value="InterPro"/>
</dbReference>
<dbReference type="SMART" id="SM00906">
    <property type="entry name" value="Fungal_trans"/>
    <property type="match status" value="1"/>
</dbReference>
<evidence type="ECO:0000256" key="3">
    <source>
        <dbReference type="ARBA" id="ARBA00023015"/>
    </source>
</evidence>
<evidence type="ECO:0000313" key="9">
    <source>
        <dbReference type="Proteomes" id="UP000443090"/>
    </source>
</evidence>
<name>A0A8H8RF86_9HELO</name>
<keyword evidence="5" id="KW-0539">Nucleus</keyword>
<reference evidence="8 9" key="1">
    <citation type="submission" date="2018-05" db="EMBL/GenBank/DDBJ databases">
        <title>Genome sequencing and assembly of the regulated plant pathogen Lachnellula willkommii and related sister species for the development of diagnostic species identification markers.</title>
        <authorList>
            <person name="Giroux E."/>
            <person name="Bilodeau G."/>
        </authorList>
    </citation>
    <scope>NUCLEOTIDE SEQUENCE [LARGE SCALE GENOMIC DNA]</scope>
    <source>
        <strain evidence="8 9">CBS 160.35</strain>
    </source>
</reference>
<feature type="compositionally biased region" description="Polar residues" evidence="6">
    <location>
        <begin position="186"/>
        <end position="201"/>
    </location>
</feature>
<keyword evidence="4" id="KW-0804">Transcription</keyword>
<evidence type="ECO:0000256" key="1">
    <source>
        <dbReference type="ARBA" id="ARBA00004123"/>
    </source>
</evidence>
<feature type="region of interest" description="Disordered" evidence="6">
    <location>
        <begin position="175"/>
        <end position="202"/>
    </location>
</feature>
<gene>
    <name evidence="8" type="ORF">LOCC1_G007632</name>
</gene>
<dbReference type="GO" id="GO:0005634">
    <property type="term" value="C:nucleus"/>
    <property type="evidence" value="ECO:0007669"/>
    <property type="project" value="UniProtKB-SubCell"/>
</dbReference>
<dbReference type="EMBL" id="QGMI01001199">
    <property type="protein sequence ID" value="TVY34244.1"/>
    <property type="molecule type" value="Genomic_DNA"/>
</dbReference>
<organism evidence="8 9">
    <name type="scientific">Lachnellula occidentalis</name>
    <dbReference type="NCBI Taxonomy" id="215460"/>
    <lineage>
        <taxon>Eukaryota</taxon>
        <taxon>Fungi</taxon>
        <taxon>Dikarya</taxon>
        <taxon>Ascomycota</taxon>
        <taxon>Pezizomycotina</taxon>
        <taxon>Leotiomycetes</taxon>
        <taxon>Helotiales</taxon>
        <taxon>Lachnaceae</taxon>
        <taxon>Lachnellula</taxon>
    </lineage>
</organism>
<dbReference type="AlphaFoldDB" id="A0A8H8RF86"/>
<evidence type="ECO:0000256" key="5">
    <source>
        <dbReference type="ARBA" id="ARBA00023242"/>
    </source>
</evidence>
<evidence type="ECO:0000256" key="6">
    <source>
        <dbReference type="SAM" id="MobiDB-lite"/>
    </source>
</evidence>
<feature type="region of interest" description="Disordered" evidence="6">
    <location>
        <begin position="53"/>
        <end position="83"/>
    </location>
</feature>
<dbReference type="GO" id="GO:0000981">
    <property type="term" value="F:DNA-binding transcription factor activity, RNA polymerase II-specific"/>
    <property type="evidence" value="ECO:0007669"/>
    <property type="project" value="InterPro"/>
</dbReference>
<proteinExistence type="predicted"/>
<comment type="caution">
    <text evidence="8">The sequence shown here is derived from an EMBL/GenBank/DDBJ whole genome shotgun (WGS) entry which is preliminary data.</text>
</comment>
<dbReference type="Pfam" id="PF04082">
    <property type="entry name" value="Fungal_trans"/>
    <property type="match status" value="1"/>
</dbReference>
<sequence length="829" mass="94064">MPWIIEERQNGTGSWHRDVFTISWILYLRHNSDREVPKCSVCAKAGQNCTYPTGRLKSGPKTGSIQSKRRRARPNRAVHGNEHIDDGENELVDEVSGARSYERPQLGHSGGDDLIGSNNAYNEEDNTIQQRSECFTQDPTPTSPDLRDTSETHSRISVDKIPLSYILHPSHETNIISPPENDSEDPLNTFSSATDKTNPLTDPSFGAKVRGLKGSTCLKALMASMFSYSARFQSAPWQDNGLRNSTKRRPVIPVSSTFHALALGFIEDALDECGDETPSLSLLQALILTTFYQLSGGVRGRAWRYLGICVRIAYEKNLHLVDSGAIQRSIPIKKTEIMKWCFDEERRRSWWAIWEMDVFASTIRRLPTGIDWAQNKTFLPVDDSFWFNHRYQSSCHLETKPTVRWKVLQESRNESAQAWFVVVNSLMKDAQVLSNPEAVVHHQPNLTSRGDNPKIGSASISQESLTIIDHTLRCYMRALPESLQWHGEFMDFKMEDPTTGQDLRRTHNSIYEIYLMTQLTRFMIYNQYAFGKDGSPTSICVGSYDQRGSQNPESTRQGQLPDMNGLAHYLEAADNILTITNSCSDNHIRFIKPFLASTIWVAAAAQLVYKKFGPIDSNQELLESKFDILFMQCQAYTKLWDTPEVMLHNLKSLRDHLEITPREPSPPNCHPRANNDIQLRAKISSEASKTRLRNKKGTNNRIESALSSESLPANHLDFNNLHTSTQQNNITKPSMHNRFFLSSIDQFVPSEHSTSLHNDMQSNINQNPSIDTITQEFDVGMLGLQEDLEGVNFDAFWDGIGDSMELDFETAEVDRPFSLNDLMFDCYAK</sequence>
<dbReference type="PANTHER" id="PTHR47338:SF10">
    <property type="entry name" value="TRANSCRIPTION FACTOR DOMAIN-CONTAINING PROTEIN-RELATED"/>
    <property type="match status" value="1"/>
</dbReference>
<dbReference type="PANTHER" id="PTHR47338">
    <property type="entry name" value="ZN(II)2CYS6 TRANSCRIPTION FACTOR (EUROFUNG)-RELATED"/>
    <property type="match status" value="1"/>
</dbReference>
<dbReference type="InterPro" id="IPR007219">
    <property type="entry name" value="XnlR_reg_dom"/>
</dbReference>
<feature type="domain" description="Xylanolytic transcriptional activator regulatory" evidence="7">
    <location>
        <begin position="302"/>
        <end position="386"/>
    </location>
</feature>
<keyword evidence="9" id="KW-1185">Reference proteome</keyword>
<feature type="compositionally biased region" description="Basic residues" evidence="6">
    <location>
        <begin position="67"/>
        <end position="76"/>
    </location>
</feature>
<dbReference type="GO" id="GO:0006351">
    <property type="term" value="P:DNA-templated transcription"/>
    <property type="evidence" value="ECO:0007669"/>
    <property type="project" value="InterPro"/>
</dbReference>
<dbReference type="CDD" id="cd12148">
    <property type="entry name" value="fungal_TF_MHR"/>
    <property type="match status" value="1"/>
</dbReference>
<dbReference type="Proteomes" id="UP000443090">
    <property type="component" value="Unassembled WGS sequence"/>
</dbReference>
<evidence type="ECO:0000256" key="4">
    <source>
        <dbReference type="ARBA" id="ARBA00023163"/>
    </source>
</evidence>
<accession>A0A8H8RF86</accession>
<keyword evidence="2" id="KW-0479">Metal-binding</keyword>
<protein>
    <recommendedName>
        <fullName evidence="7">Xylanolytic transcriptional activator regulatory domain-containing protein</fullName>
    </recommendedName>
</protein>
<dbReference type="InterPro" id="IPR050815">
    <property type="entry name" value="TF_fung"/>
</dbReference>
<dbReference type="GO" id="GO:0008270">
    <property type="term" value="F:zinc ion binding"/>
    <property type="evidence" value="ECO:0007669"/>
    <property type="project" value="InterPro"/>
</dbReference>
<evidence type="ECO:0000259" key="7">
    <source>
        <dbReference type="SMART" id="SM00906"/>
    </source>
</evidence>
<evidence type="ECO:0000313" key="8">
    <source>
        <dbReference type="EMBL" id="TVY34244.1"/>
    </source>
</evidence>